<protein>
    <submittedName>
        <fullName evidence="2">Uncharacterized protein</fullName>
    </submittedName>
</protein>
<proteinExistence type="predicted"/>
<reference evidence="2" key="1">
    <citation type="submission" date="2020-05" db="EMBL/GenBank/DDBJ databases">
        <title>Mycena genomes resolve the evolution of fungal bioluminescence.</title>
        <authorList>
            <person name="Tsai I.J."/>
        </authorList>
    </citation>
    <scope>NUCLEOTIDE SEQUENCE</scope>
    <source>
        <strain evidence="2">171206Taipei</strain>
    </source>
</reference>
<dbReference type="InterPro" id="IPR052980">
    <property type="entry name" value="Crinkler_effector"/>
</dbReference>
<evidence type="ECO:0000313" key="3">
    <source>
        <dbReference type="Proteomes" id="UP000636479"/>
    </source>
</evidence>
<dbReference type="RefSeq" id="XP_037219138.1">
    <property type="nucleotide sequence ID" value="XM_037363494.1"/>
</dbReference>
<dbReference type="Proteomes" id="UP000636479">
    <property type="component" value="Unassembled WGS sequence"/>
</dbReference>
<dbReference type="GeneID" id="59346010"/>
<feature type="compositionally biased region" description="Acidic residues" evidence="1">
    <location>
        <begin position="83"/>
        <end position="97"/>
    </location>
</feature>
<dbReference type="AlphaFoldDB" id="A0A8H6SK71"/>
<dbReference type="OrthoDB" id="3054251at2759"/>
<keyword evidence="3" id="KW-1185">Reference proteome</keyword>
<organism evidence="2 3">
    <name type="scientific">Mycena indigotica</name>
    <dbReference type="NCBI Taxonomy" id="2126181"/>
    <lineage>
        <taxon>Eukaryota</taxon>
        <taxon>Fungi</taxon>
        <taxon>Dikarya</taxon>
        <taxon>Basidiomycota</taxon>
        <taxon>Agaricomycotina</taxon>
        <taxon>Agaricomycetes</taxon>
        <taxon>Agaricomycetidae</taxon>
        <taxon>Agaricales</taxon>
        <taxon>Marasmiineae</taxon>
        <taxon>Mycenaceae</taxon>
        <taxon>Mycena</taxon>
    </lineage>
</organism>
<accession>A0A8H6SK71</accession>
<feature type="region of interest" description="Disordered" evidence="1">
    <location>
        <begin position="71"/>
        <end position="97"/>
    </location>
</feature>
<name>A0A8H6SK71_9AGAR</name>
<evidence type="ECO:0000313" key="2">
    <source>
        <dbReference type="EMBL" id="KAF7301138.1"/>
    </source>
</evidence>
<evidence type="ECO:0000256" key="1">
    <source>
        <dbReference type="SAM" id="MobiDB-lite"/>
    </source>
</evidence>
<comment type="caution">
    <text evidence="2">The sequence shown here is derived from an EMBL/GenBank/DDBJ whole genome shotgun (WGS) entry which is preliminary data.</text>
</comment>
<dbReference type="PANTHER" id="PTHR33129">
    <property type="entry name" value="PROTEIN KINASE DOMAIN-CONTAINING PROTEIN-RELATED"/>
    <property type="match status" value="1"/>
</dbReference>
<gene>
    <name evidence="2" type="ORF">MIND_00678200</name>
</gene>
<dbReference type="EMBL" id="JACAZF010000006">
    <property type="protein sequence ID" value="KAF7301138.1"/>
    <property type="molecule type" value="Genomic_DNA"/>
</dbReference>
<sequence length="513" mass="58828">MAPDLYFELWQELWPQQVSGQPAIDLPSPQNPYPEPPSLAQYIKEMSPTDHDWLNAETNASLLVDQIKSERQQTEVQVKPANEEQDETPEGELAEDELEANKAGAEDNALQDHEQRPIRYLDLGSAPSFRRALGHLRVNQSLCKNTRHSNDTAREILPAFIIRDEYVRFYRHALKAIELGRATFFLTGQPGIGKSFQCDYFVLLLLACGQSFFLIREKETAFFFSDAGVERYRIADFNIKQYNALNKSWVLIDVDDSDISTWTPLRVFKDRLCLIWTSPPRELRLHFMHNQFNAELWFMRPWSTEEIVVATHLRNMDPATISRRYKVVGPIARELFHAKEPEPKMSDDAAIVNVLQGNFFPSGATELLDGNIHPIFMITPQRIEFQLDRKHFTVDFRSHEVADRFTSKVHESFEGLRDTLTEGFYSPATRLLTRKLFESVIHRALEQDRLRLPDVFGGDTVATILGSATTFVRRFDPTDLPVYLNPGALDFGAVDAIVVTDDHVGLLQVFQFP</sequence>